<evidence type="ECO:0000256" key="1">
    <source>
        <dbReference type="SAM" id="Phobius"/>
    </source>
</evidence>
<dbReference type="CDD" id="cd21416">
    <property type="entry name" value="HDC_protein"/>
    <property type="match status" value="1"/>
</dbReference>
<feature type="transmembrane region" description="Helical" evidence="1">
    <location>
        <begin position="233"/>
        <end position="252"/>
    </location>
</feature>
<accession>A0A829R4X5</accession>
<feature type="transmembrane region" description="Helical" evidence="1">
    <location>
        <begin position="58"/>
        <end position="78"/>
    </location>
</feature>
<keyword evidence="1" id="KW-0472">Membrane</keyword>
<feature type="transmembrane region" description="Helical" evidence="1">
    <location>
        <begin position="84"/>
        <end position="110"/>
    </location>
</feature>
<sequence length="389" mass="43153">MITLFAFLGVMAAILIGEWLSTFTRALIPSLFITALIFLFGFWTIFPKDIVAKASFGTEFVSLCVPLLLVHLGTSMSIRELASQWRAIIIALTGVCGTLLLTLTICTYLFDLPTVLAAVPAMVGGIVSALLMSENLKGLGLTSLAALPVYMIMFHSIFGYPITSYMLKKEARRLQKERDENPASQKMTVSTQKERPKVIDRMPADYRTSAFILVRMILVVLVAYGSSILLHNIINFNILCLLFGIVFSELGFLEKNILHKAGVFNWLMYGLTAYIFMQLNTSTPKGFISFIPEILTLLVLGTIGMYIFSLIISKLLKFSKYMGFATALTALLGFPADYILTTDVIKELARDEEEKEYMTKQMLPPMLVGGFATVSIASIIIASVFINFL</sequence>
<feature type="transmembrane region" description="Helical" evidence="1">
    <location>
        <begin position="366"/>
        <end position="388"/>
    </location>
</feature>
<protein>
    <submittedName>
        <fullName evidence="2">Uncharacterized protein</fullName>
    </submittedName>
</protein>
<feature type="transmembrane region" description="Helical" evidence="1">
    <location>
        <begin position="321"/>
        <end position="340"/>
    </location>
</feature>
<comment type="caution">
    <text evidence="2">The sequence shown here is derived from an EMBL/GenBank/DDBJ whole genome shotgun (WGS) entry which is preliminary data.</text>
</comment>
<feature type="transmembrane region" description="Helical" evidence="1">
    <location>
        <begin position="287"/>
        <end position="309"/>
    </location>
</feature>
<dbReference type="EMBL" id="AODG01000021">
    <property type="protein sequence ID" value="EUJ25832.1"/>
    <property type="molecule type" value="Genomic_DNA"/>
</dbReference>
<dbReference type="InterPro" id="IPR049576">
    <property type="entry name" value="HDC-like"/>
</dbReference>
<dbReference type="RefSeq" id="WP_036108344.1">
    <property type="nucleotide sequence ID" value="NZ_AODG01000021.1"/>
</dbReference>
<dbReference type="Proteomes" id="UP000019251">
    <property type="component" value="Unassembled WGS sequence"/>
</dbReference>
<proteinExistence type="predicted"/>
<dbReference type="AlphaFoldDB" id="A0A829R4X5"/>
<name>A0A829R4X5_LISGR</name>
<keyword evidence="1" id="KW-1133">Transmembrane helix</keyword>
<evidence type="ECO:0000313" key="2">
    <source>
        <dbReference type="EMBL" id="EUJ25832.1"/>
    </source>
</evidence>
<feature type="transmembrane region" description="Helical" evidence="1">
    <location>
        <begin position="210"/>
        <end position="227"/>
    </location>
</feature>
<feature type="transmembrane region" description="Helical" evidence="1">
    <location>
        <begin position="115"/>
        <end position="133"/>
    </location>
</feature>
<organism evidence="2 3">
    <name type="scientific">Listeria grayi FSL F6-1183</name>
    <dbReference type="NCBI Taxonomy" id="1265827"/>
    <lineage>
        <taxon>Bacteria</taxon>
        <taxon>Bacillati</taxon>
        <taxon>Bacillota</taxon>
        <taxon>Bacilli</taxon>
        <taxon>Bacillales</taxon>
        <taxon>Listeriaceae</taxon>
        <taxon>Listeria</taxon>
    </lineage>
</organism>
<feature type="transmembrane region" description="Helical" evidence="1">
    <location>
        <begin position="145"/>
        <end position="167"/>
    </location>
</feature>
<feature type="transmembrane region" description="Helical" evidence="1">
    <location>
        <begin position="264"/>
        <end position="281"/>
    </location>
</feature>
<gene>
    <name evidence="2" type="ORF">LMUR_14634</name>
</gene>
<keyword evidence="1" id="KW-0812">Transmembrane</keyword>
<evidence type="ECO:0000313" key="3">
    <source>
        <dbReference type="Proteomes" id="UP000019251"/>
    </source>
</evidence>
<feature type="transmembrane region" description="Helical" evidence="1">
    <location>
        <begin position="27"/>
        <end position="46"/>
    </location>
</feature>
<reference evidence="2 3" key="1">
    <citation type="submission" date="2012-12" db="EMBL/GenBank/DDBJ databases">
        <title>Novel taxa of Listeriaceae from agricultural environments in the United States.</title>
        <authorList>
            <person name="den Bakker H.C."/>
            <person name="Allred A."/>
            <person name="Warchocki S."/>
            <person name="Wright E.M."/>
            <person name="Burrell A."/>
            <person name="Nightingale K.K."/>
            <person name="Kephart D."/>
            <person name="Wiedmann M."/>
        </authorList>
    </citation>
    <scope>NUCLEOTIDE SEQUENCE [LARGE SCALE GENOMIC DNA]</scope>
    <source>
        <strain evidence="2 3">FSL F6-1183</strain>
    </source>
</reference>